<dbReference type="AlphaFoldDB" id="A0A6V7KPR9"/>
<protein>
    <recommendedName>
        <fullName evidence="1">Integrase catalytic domain-containing protein</fullName>
    </recommendedName>
</protein>
<dbReference type="InterPro" id="IPR036397">
    <property type="entry name" value="RNaseH_sf"/>
</dbReference>
<dbReference type="PROSITE" id="PS50994">
    <property type="entry name" value="INTEGRASE"/>
    <property type="match status" value="1"/>
</dbReference>
<proteinExistence type="predicted"/>
<evidence type="ECO:0000259" key="1">
    <source>
        <dbReference type="PROSITE" id="PS50994"/>
    </source>
</evidence>
<accession>A0A6V7KPR9</accession>
<name>A0A6V7KPR9_9HYME</name>
<gene>
    <name evidence="2" type="ORF">BBRV_LOCUS86056</name>
</gene>
<dbReference type="GO" id="GO:0003676">
    <property type="term" value="F:nucleic acid binding"/>
    <property type="evidence" value="ECO:0007669"/>
    <property type="project" value="InterPro"/>
</dbReference>
<dbReference type="SUPFAM" id="SSF53098">
    <property type="entry name" value="Ribonuclease H-like"/>
    <property type="match status" value="1"/>
</dbReference>
<dbReference type="InterPro" id="IPR012337">
    <property type="entry name" value="RNaseH-like_sf"/>
</dbReference>
<organism evidence="2">
    <name type="scientific">Bracon brevicornis</name>
    <dbReference type="NCBI Taxonomy" id="1563983"/>
    <lineage>
        <taxon>Eukaryota</taxon>
        <taxon>Metazoa</taxon>
        <taxon>Ecdysozoa</taxon>
        <taxon>Arthropoda</taxon>
        <taxon>Hexapoda</taxon>
        <taxon>Insecta</taxon>
        <taxon>Pterygota</taxon>
        <taxon>Neoptera</taxon>
        <taxon>Endopterygota</taxon>
        <taxon>Hymenoptera</taxon>
        <taxon>Apocrita</taxon>
        <taxon>Ichneumonoidea</taxon>
        <taxon>Braconidae</taxon>
        <taxon>Braconinae</taxon>
        <taxon>Bracon</taxon>
    </lineage>
</organism>
<dbReference type="EMBL" id="CADCXW020000291">
    <property type="protein sequence ID" value="CAD1566365.1"/>
    <property type="molecule type" value="Genomic_DNA"/>
</dbReference>
<dbReference type="GO" id="GO:0015074">
    <property type="term" value="P:DNA integration"/>
    <property type="evidence" value="ECO:0007669"/>
    <property type="project" value="InterPro"/>
</dbReference>
<dbReference type="PANTHER" id="PTHR37984:SF5">
    <property type="entry name" value="PROTEIN NYNRIN-LIKE"/>
    <property type="match status" value="1"/>
</dbReference>
<dbReference type="Gene3D" id="3.30.420.10">
    <property type="entry name" value="Ribonuclease H-like superfamily/Ribonuclease H"/>
    <property type="match status" value="1"/>
</dbReference>
<evidence type="ECO:0000313" key="2">
    <source>
        <dbReference type="EMBL" id="CAD1566365.1"/>
    </source>
</evidence>
<feature type="domain" description="Integrase catalytic" evidence="1">
    <location>
        <begin position="5"/>
        <end position="163"/>
    </location>
</feature>
<dbReference type="InterPro" id="IPR001584">
    <property type="entry name" value="Integrase_cat-core"/>
</dbReference>
<sequence length="299" mass="34523">MRIRHFGDPWSVICADVMGPYPETPRGNRFVIVIEDTMTRYVEATPTSESTAEVISECLRHAILRWANPKVLHTDNGLNFLAEPVRRLCRDNNIAHTTTPPYWPQANPVERANRVIKTLLKIYLDRDHTEWDIHIADIVYAYNTAPHSSLGNISPAYLNFGRELKPPKYMRGRINPQPEELRPIEGDWRARVANMQVLRGRVSQLVVGASEKPKFHYDKKHRDVLFNQGDRVLKRNKTRTEWVGNRTVRFAPTFAGPFTITRVVSPVVVELEDLNGRNAGRFHVSHLKKYFKNPIYHAN</sequence>
<dbReference type="PANTHER" id="PTHR37984">
    <property type="entry name" value="PROTEIN CBG26694"/>
    <property type="match status" value="1"/>
</dbReference>
<dbReference type="Pfam" id="PF00665">
    <property type="entry name" value="rve"/>
    <property type="match status" value="1"/>
</dbReference>
<dbReference type="InterPro" id="IPR050951">
    <property type="entry name" value="Retrovirus_Pol_polyprotein"/>
</dbReference>
<reference evidence="2" key="1">
    <citation type="submission" date="2020-07" db="EMBL/GenBank/DDBJ databases">
        <authorList>
            <person name="Ferguson B K."/>
        </authorList>
    </citation>
    <scope>NUCLEOTIDE SEQUENCE</scope>
    <source>
        <strain evidence="2">L06</strain>
    </source>
</reference>